<proteinExistence type="predicted"/>
<protein>
    <recommendedName>
        <fullName evidence="3">Putative zinc-finger domain-containing protein</fullName>
    </recommendedName>
</protein>
<evidence type="ECO:0000256" key="1">
    <source>
        <dbReference type="SAM" id="MobiDB-lite"/>
    </source>
</evidence>
<name>A0A367ZNF0_9BACT</name>
<organism evidence="4 5">
    <name type="scientific">Candidatus Ozemobacter sibiricus</name>
    <dbReference type="NCBI Taxonomy" id="2268124"/>
    <lineage>
        <taxon>Bacteria</taxon>
        <taxon>Candidatus Ozemobacteria</taxon>
        <taxon>Candidatus Ozemobacterales</taxon>
        <taxon>Candidatus Ozemobacteraceae</taxon>
        <taxon>Candidatus Ozemobacter</taxon>
    </lineage>
</organism>
<gene>
    <name evidence="4" type="ORF">OZSIB_4115</name>
</gene>
<dbReference type="Gene3D" id="1.10.10.1320">
    <property type="entry name" value="Anti-sigma factor, zinc-finger domain"/>
    <property type="match status" value="1"/>
</dbReference>
<evidence type="ECO:0000313" key="5">
    <source>
        <dbReference type="Proteomes" id="UP000252355"/>
    </source>
</evidence>
<keyword evidence="2" id="KW-0812">Transmembrane</keyword>
<dbReference type="Proteomes" id="UP000252355">
    <property type="component" value="Unassembled WGS sequence"/>
</dbReference>
<evidence type="ECO:0000256" key="2">
    <source>
        <dbReference type="SAM" id="Phobius"/>
    </source>
</evidence>
<dbReference type="InterPro" id="IPR027383">
    <property type="entry name" value="Znf_put"/>
</dbReference>
<evidence type="ECO:0000259" key="3">
    <source>
        <dbReference type="Pfam" id="PF13490"/>
    </source>
</evidence>
<sequence>MNCEHWRDLILTDHLDGEIAPADREALNAHVAVCPACRELMEQAPAALIEPFARLERVAPPPAVWEKIAVEMGIDPSVGREDPAPPPPSLEPTEPGPSGCGPWLLAGAVAAGFILVAAVAFWLMIWAWPAPPVVPPPTVTLPGVATPSQVSPARPVVEPVPVDGSASAGISSSAELFDAERTSK</sequence>
<comment type="caution">
    <text evidence="4">The sequence shown here is derived from an EMBL/GenBank/DDBJ whole genome shotgun (WGS) entry which is preliminary data.</text>
</comment>
<feature type="region of interest" description="Disordered" evidence="1">
    <location>
        <begin position="145"/>
        <end position="184"/>
    </location>
</feature>
<accession>A0A367ZNF0</accession>
<feature type="compositionally biased region" description="Low complexity" evidence="1">
    <location>
        <begin position="164"/>
        <end position="174"/>
    </location>
</feature>
<feature type="domain" description="Putative zinc-finger" evidence="3">
    <location>
        <begin position="11"/>
        <end position="38"/>
    </location>
</feature>
<keyword evidence="2" id="KW-0472">Membrane</keyword>
<feature type="region of interest" description="Disordered" evidence="1">
    <location>
        <begin position="76"/>
        <end position="97"/>
    </location>
</feature>
<keyword evidence="2" id="KW-1133">Transmembrane helix</keyword>
<dbReference type="EMBL" id="QOQW01000011">
    <property type="protein sequence ID" value="RCK79643.1"/>
    <property type="molecule type" value="Genomic_DNA"/>
</dbReference>
<reference evidence="4 5" key="1">
    <citation type="submission" date="2018-05" db="EMBL/GenBank/DDBJ databases">
        <title>A metagenomic window into the 2 km-deep terrestrial subsurface aquifer revealed taxonomically and functionally diverse microbial community comprising novel uncultured bacterial lineages.</title>
        <authorList>
            <person name="Kadnikov V.V."/>
            <person name="Mardanov A.V."/>
            <person name="Beletsky A.V."/>
            <person name="Banks D."/>
            <person name="Pimenov N.V."/>
            <person name="Frank Y.A."/>
            <person name="Karnachuk O.V."/>
            <person name="Ravin N.V."/>
        </authorList>
    </citation>
    <scope>NUCLEOTIDE SEQUENCE [LARGE SCALE GENOMIC DNA]</scope>
    <source>
        <strain evidence="4">BY5</strain>
    </source>
</reference>
<feature type="transmembrane region" description="Helical" evidence="2">
    <location>
        <begin position="103"/>
        <end position="128"/>
    </location>
</feature>
<dbReference type="AlphaFoldDB" id="A0A367ZNF0"/>
<evidence type="ECO:0000313" key="4">
    <source>
        <dbReference type="EMBL" id="RCK79643.1"/>
    </source>
</evidence>
<dbReference type="Pfam" id="PF13490">
    <property type="entry name" value="zf-HC2"/>
    <property type="match status" value="1"/>
</dbReference>
<dbReference type="InterPro" id="IPR041916">
    <property type="entry name" value="Anti_sigma_zinc_sf"/>
</dbReference>